<name>A0AA38XC91_9EURO</name>
<dbReference type="GO" id="GO:0016887">
    <property type="term" value="F:ATP hydrolysis activity"/>
    <property type="evidence" value="ECO:0007669"/>
    <property type="project" value="InterPro"/>
</dbReference>
<feature type="domain" description="DNA mismatch repair protein S5" evidence="4">
    <location>
        <begin position="218"/>
        <end position="358"/>
    </location>
</feature>
<dbReference type="EMBL" id="JAPDRK010000007">
    <property type="protein sequence ID" value="KAJ9610459.1"/>
    <property type="molecule type" value="Genomic_DNA"/>
</dbReference>
<evidence type="ECO:0000256" key="2">
    <source>
        <dbReference type="ARBA" id="ARBA00022763"/>
    </source>
</evidence>
<keyword evidence="2" id="KW-0227">DNA damage</keyword>
<feature type="compositionally biased region" description="Basic and acidic residues" evidence="3">
    <location>
        <begin position="635"/>
        <end position="647"/>
    </location>
</feature>
<dbReference type="SUPFAM" id="SSF55874">
    <property type="entry name" value="ATPase domain of HSP90 chaperone/DNA topoisomerase II/histidine kinase"/>
    <property type="match status" value="1"/>
</dbReference>
<comment type="similarity">
    <text evidence="1">Belongs to the DNA mismatch repair MutL/HexB family.</text>
</comment>
<dbReference type="PANTHER" id="PTHR10073:SF41">
    <property type="entry name" value="MISMATCH REPAIR PROTEIN, PUTATIVE (AFU_ORTHOLOGUE AFUA_8G05820)-RELATED"/>
    <property type="match status" value="1"/>
</dbReference>
<dbReference type="Gene3D" id="3.30.230.10">
    <property type="match status" value="1"/>
</dbReference>
<feature type="region of interest" description="Disordered" evidence="3">
    <location>
        <begin position="705"/>
        <end position="777"/>
    </location>
</feature>
<dbReference type="GO" id="GO:0030983">
    <property type="term" value="F:mismatched DNA binding"/>
    <property type="evidence" value="ECO:0007669"/>
    <property type="project" value="InterPro"/>
</dbReference>
<dbReference type="SMART" id="SM01340">
    <property type="entry name" value="DNA_mis_repair"/>
    <property type="match status" value="1"/>
</dbReference>
<dbReference type="InterPro" id="IPR014762">
    <property type="entry name" value="DNA_mismatch_repair_CS"/>
</dbReference>
<feature type="compositionally biased region" description="Polar residues" evidence="3">
    <location>
        <begin position="589"/>
        <end position="600"/>
    </location>
</feature>
<dbReference type="SUPFAM" id="SSF54211">
    <property type="entry name" value="Ribosomal protein S5 domain 2-like"/>
    <property type="match status" value="1"/>
</dbReference>
<keyword evidence="6" id="KW-1185">Reference proteome</keyword>
<dbReference type="InterPro" id="IPR038973">
    <property type="entry name" value="MutL/Mlh/Pms-like"/>
</dbReference>
<dbReference type="FunFam" id="3.30.565.10:FF:000017">
    <property type="entry name" value="PMS1 homolog 1, mismatch repair system component"/>
    <property type="match status" value="1"/>
</dbReference>
<reference evidence="5" key="1">
    <citation type="submission" date="2022-10" db="EMBL/GenBank/DDBJ databases">
        <title>Culturing micro-colonial fungi from biological soil crusts in the Mojave desert and describing Neophaeococcomyces mojavensis, and introducing the new genera and species Taxawa tesnikishii.</title>
        <authorList>
            <person name="Kurbessoian T."/>
            <person name="Stajich J.E."/>
        </authorList>
    </citation>
    <scope>NUCLEOTIDE SEQUENCE</scope>
    <source>
        <strain evidence="5">TK_41</strain>
    </source>
</reference>
<dbReference type="GO" id="GO:0006298">
    <property type="term" value="P:mismatch repair"/>
    <property type="evidence" value="ECO:0007669"/>
    <property type="project" value="InterPro"/>
</dbReference>
<dbReference type="InterPro" id="IPR020568">
    <property type="entry name" value="Ribosomal_Su5_D2-typ_SF"/>
</dbReference>
<dbReference type="InterPro" id="IPR036890">
    <property type="entry name" value="HATPase_C_sf"/>
</dbReference>
<dbReference type="AlphaFoldDB" id="A0AA38XC91"/>
<dbReference type="GO" id="GO:0061982">
    <property type="term" value="P:meiosis I cell cycle process"/>
    <property type="evidence" value="ECO:0007669"/>
    <property type="project" value="UniProtKB-ARBA"/>
</dbReference>
<dbReference type="Gene3D" id="3.30.565.10">
    <property type="entry name" value="Histidine kinase-like ATPase, C-terminal domain"/>
    <property type="match status" value="1"/>
</dbReference>
<feature type="compositionally biased region" description="Polar residues" evidence="3">
    <location>
        <begin position="560"/>
        <end position="574"/>
    </location>
</feature>
<dbReference type="Proteomes" id="UP001172673">
    <property type="component" value="Unassembled WGS sequence"/>
</dbReference>
<dbReference type="GO" id="GO:0032389">
    <property type="term" value="C:MutLalpha complex"/>
    <property type="evidence" value="ECO:0007669"/>
    <property type="project" value="TreeGrafter"/>
</dbReference>
<dbReference type="NCBIfam" id="TIGR00585">
    <property type="entry name" value="mutl"/>
    <property type="match status" value="1"/>
</dbReference>
<accession>A0AA38XC91</accession>
<gene>
    <name evidence="5" type="ORF">H2200_005236</name>
</gene>
<dbReference type="PROSITE" id="PS00058">
    <property type="entry name" value="DNA_MISMATCH_REPAIR_1"/>
    <property type="match status" value="1"/>
</dbReference>
<protein>
    <recommendedName>
        <fullName evidence="4">DNA mismatch repair protein S5 domain-containing protein</fullName>
    </recommendedName>
</protein>
<evidence type="ECO:0000256" key="3">
    <source>
        <dbReference type="SAM" id="MobiDB-lite"/>
    </source>
</evidence>
<dbReference type="GO" id="GO:0140664">
    <property type="term" value="F:ATP-dependent DNA damage sensor activity"/>
    <property type="evidence" value="ECO:0007669"/>
    <property type="project" value="InterPro"/>
</dbReference>
<dbReference type="Pfam" id="PF01119">
    <property type="entry name" value="DNA_mis_repair"/>
    <property type="match status" value="1"/>
</dbReference>
<dbReference type="PANTHER" id="PTHR10073">
    <property type="entry name" value="DNA MISMATCH REPAIR PROTEIN MLH, PMS, MUTL"/>
    <property type="match status" value="1"/>
</dbReference>
<comment type="caution">
    <text evidence="5">The sequence shown here is derived from an EMBL/GenBank/DDBJ whole genome shotgun (WGS) entry which is preliminary data.</text>
</comment>
<feature type="region of interest" description="Disordered" evidence="3">
    <location>
        <begin position="455"/>
        <end position="508"/>
    </location>
</feature>
<feature type="region of interest" description="Disordered" evidence="3">
    <location>
        <begin position="583"/>
        <end position="674"/>
    </location>
</feature>
<dbReference type="InterPro" id="IPR014721">
    <property type="entry name" value="Ribsml_uS5_D2-typ_fold_subgr"/>
</dbReference>
<evidence type="ECO:0000313" key="5">
    <source>
        <dbReference type="EMBL" id="KAJ9610459.1"/>
    </source>
</evidence>
<sequence length="927" mass="100573">MPIEPLPEITTRVLSSSLVLNDAKSVVKELVDNALDARATAINVEISANTLDVIQVKDNGTGIDVEDRQLLGRRGCTSKIRTTDDLARLGGTFLGFRGEALASIVELSQAVVVTTRVDGEVAGTAIKYAISGMISSSSTSHPVGTTIRVQDFLTRIPVRKQTALKTVTRTLDSIKSLLFAFAFARPEVRFSLKVLKGKNDKMNWTYAASSSPTVTEVATKIVGKEVASMCTPHTISSDSCDVDIGPDWSINALVISAAAADKPDISKVRNAMQYVSVDGRPVSMERHMMKQVAKSYKRHVQKGVLSAIGSSVSRPFLLMQIRCPSASYDVNVEPAKDEVLFLDGRADQLLSLVDCLLARAYPEANVRKGNSTANGTALPPQEDSSIFDKNMLRTESVHHHSAAAADGTEQDVESSDDIALRKESVRTPWTITAMNAIVKPKQTNANEVTTSLGMGTSAAPDSQMKDVSGGILPTRGRRRRRSLEQGGEHVLPSTLDTSPPISPRPGPPMRRWVKASTDADDEELAPGVPRLGNTPVLPPQTGLQTWLTPDDGLRGAVGNGNPSSSFSTTDSMPKLTTSAIRVPDLMPSESHTPPSSSQMGRSRKGGPKAFKVPYKYKSHGELTSGLPPTPPSSINDRHQQTLQKDLRGMPSSLEPEGDDPMSFHSGQHEVPRSSSELNDIMEFEHRKKAVIAQQRRLAVRFPPISQLLGGSSQPVLDVEPGNPDTRSREDSVVEDYAARFGSEDRTSSEPRSNQNRTHYPKALKDLPYSHPEEANGPGVDAIEEGRGPDLNLLTTYAGPALAPNDPRAYLIRQQRKPSHGKLHRTKSSKLPLESILPGSGTFDLTFTVAIFQDLGGIRSFAKRISFVDTYLEQSQIEHANLNSTDESTKADWAASLRQLLATKYPGRALDGQDPVLDLSTLHFEFLS</sequence>
<dbReference type="GO" id="GO:0005524">
    <property type="term" value="F:ATP binding"/>
    <property type="evidence" value="ECO:0007669"/>
    <property type="project" value="InterPro"/>
</dbReference>
<evidence type="ECO:0000313" key="6">
    <source>
        <dbReference type="Proteomes" id="UP001172673"/>
    </source>
</evidence>
<dbReference type="InterPro" id="IPR002099">
    <property type="entry name" value="MutL/Mlh/PMS"/>
</dbReference>
<feature type="region of interest" description="Disordered" evidence="3">
    <location>
        <begin position="555"/>
        <end position="574"/>
    </location>
</feature>
<organism evidence="5 6">
    <name type="scientific">Cladophialophora chaetospira</name>
    <dbReference type="NCBI Taxonomy" id="386627"/>
    <lineage>
        <taxon>Eukaryota</taxon>
        <taxon>Fungi</taxon>
        <taxon>Dikarya</taxon>
        <taxon>Ascomycota</taxon>
        <taxon>Pezizomycotina</taxon>
        <taxon>Eurotiomycetes</taxon>
        <taxon>Chaetothyriomycetidae</taxon>
        <taxon>Chaetothyriales</taxon>
        <taxon>Herpotrichiellaceae</taxon>
        <taxon>Cladophialophora</taxon>
    </lineage>
</organism>
<dbReference type="InterPro" id="IPR013507">
    <property type="entry name" value="DNA_mismatch_S5_2-like"/>
</dbReference>
<dbReference type="Pfam" id="PF13589">
    <property type="entry name" value="HATPase_c_3"/>
    <property type="match status" value="1"/>
</dbReference>
<evidence type="ECO:0000256" key="1">
    <source>
        <dbReference type="ARBA" id="ARBA00006082"/>
    </source>
</evidence>
<proteinExistence type="inferred from homology"/>
<evidence type="ECO:0000259" key="4">
    <source>
        <dbReference type="SMART" id="SM01340"/>
    </source>
</evidence>